<dbReference type="AlphaFoldDB" id="A0A4Q8LD23"/>
<gene>
    <name evidence="1" type="ORF">EA660_06185</name>
</gene>
<accession>A0A4Q8LD23</accession>
<comment type="caution">
    <text evidence="1">The sequence shown here is derived from an EMBL/GenBank/DDBJ whole genome shotgun (WGS) entry which is preliminary data.</text>
</comment>
<evidence type="ECO:0000313" key="2">
    <source>
        <dbReference type="Proteomes" id="UP000292627"/>
    </source>
</evidence>
<name>A0A4Q8LD23_9GAMM</name>
<dbReference type="EMBL" id="SHMC01000002">
    <property type="protein sequence ID" value="TAA26797.1"/>
    <property type="molecule type" value="Genomic_DNA"/>
</dbReference>
<dbReference type="Proteomes" id="UP000292627">
    <property type="component" value="Unassembled WGS sequence"/>
</dbReference>
<organism evidence="1 2">
    <name type="scientific">Pseudoxanthomonas winnipegensis</name>
    <dbReference type="NCBI Taxonomy" id="2480810"/>
    <lineage>
        <taxon>Bacteria</taxon>
        <taxon>Pseudomonadati</taxon>
        <taxon>Pseudomonadota</taxon>
        <taxon>Gammaproteobacteria</taxon>
        <taxon>Lysobacterales</taxon>
        <taxon>Lysobacteraceae</taxon>
        <taxon>Pseudoxanthomonas</taxon>
    </lineage>
</organism>
<sequence>MKFDFRKRDSSLFLRKGMKIFAMVLSLLCLVYSKSASSGEFERGFEAGKVAARSFERHLKEERSKVKVDKETAELANYVYDYRNYAVGLARSSNSYVVIFSLQRNLRESVIVGGGARYEIDSDTLEIKSVKFYE</sequence>
<evidence type="ECO:0000313" key="1">
    <source>
        <dbReference type="EMBL" id="TAA26797.1"/>
    </source>
</evidence>
<protein>
    <submittedName>
        <fullName evidence="1">Uncharacterized protein</fullName>
    </submittedName>
</protein>
<reference evidence="1 2" key="1">
    <citation type="submission" date="2019-02" db="EMBL/GenBank/DDBJ databases">
        <title>WGS of Pseudoxanthomonas species novum from clinical isolates.</title>
        <authorList>
            <person name="Bernier A.-M."/>
            <person name="Bernard K."/>
            <person name="Vachon A."/>
        </authorList>
    </citation>
    <scope>NUCLEOTIDE SEQUENCE [LARGE SCALE GENOMIC DNA]</scope>
    <source>
        <strain evidence="1 2">NML171200</strain>
    </source>
</reference>
<dbReference type="OrthoDB" id="9913010at2"/>
<dbReference type="RefSeq" id="WP_130550650.1">
    <property type="nucleotide sequence ID" value="NZ_SHMC01000002.1"/>
</dbReference>
<proteinExistence type="predicted"/>